<dbReference type="GO" id="GO:0031965">
    <property type="term" value="C:nuclear membrane"/>
    <property type="evidence" value="ECO:0007669"/>
    <property type="project" value="UniProtKB-SubCell"/>
</dbReference>
<evidence type="ECO:0000259" key="8">
    <source>
        <dbReference type="Pfam" id="PF09402"/>
    </source>
</evidence>
<feature type="transmembrane region" description="Helical" evidence="7">
    <location>
        <begin position="12"/>
        <end position="36"/>
    </location>
</feature>
<feature type="transmembrane region" description="Helical" evidence="7">
    <location>
        <begin position="196"/>
        <end position="214"/>
    </location>
</feature>
<dbReference type="InterPro" id="IPR018996">
    <property type="entry name" value="Man1/Src1-like_C"/>
</dbReference>
<evidence type="ECO:0000256" key="1">
    <source>
        <dbReference type="ARBA" id="ARBA00004126"/>
    </source>
</evidence>
<comment type="subcellular location">
    <subcellularLocation>
        <location evidence="1">Nucleus membrane</location>
    </subcellularLocation>
</comment>
<evidence type="ECO:0000256" key="6">
    <source>
        <dbReference type="SAM" id="MobiDB-lite"/>
    </source>
</evidence>
<keyword evidence="2 7" id="KW-0812">Transmembrane</keyword>
<feature type="domain" description="Man1/Src1-like C-terminal" evidence="8">
    <location>
        <begin position="202"/>
        <end position="286"/>
    </location>
</feature>
<name>A0A1Y2BFF2_9FUNG</name>
<proteinExistence type="predicted"/>
<protein>
    <recommendedName>
        <fullName evidence="8">Man1/Src1-like C-terminal domain-containing protein</fullName>
    </recommendedName>
</protein>
<sequence length="335" mass="37685">MKSVPTKNNLVLWFLLWEGACLTTAMSLFVIHEAWILDYNPLSSVLSFLARSAVIGPGASLMVFAVWREERILNRLIRIVEKASIELEERALLDSFHSAAEFSTSPSSPLQAARVEISAQKQSSSLRKRKSKAKAVSFQQQSDPKSQSRYQTPNPATDVLVTTNTATSLNPTSTVSTTEIEILFARPSYIERLRRITVYLILTAFLLSLSMWYLEVGYNIQYCDASSTMNSHLFPTCVPCPNQAICNQDQVIGCKIDGYSVFGDEGFGPLGSYISLGPVCLPDSDEMVQPHLNPRIKGRTLSLRRRFEVVVMDGWLNYVWFWIVRTSVEVYHLVL</sequence>
<evidence type="ECO:0000256" key="5">
    <source>
        <dbReference type="ARBA" id="ARBA00023242"/>
    </source>
</evidence>
<evidence type="ECO:0000256" key="4">
    <source>
        <dbReference type="ARBA" id="ARBA00023136"/>
    </source>
</evidence>
<dbReference type="EMBL" id="MCGO01000067">
    <property type="protein sequence ID" value="ORY33544.1"/>
    <property type="molecule type" value="Genomic_DNA"/>
</dbReference>
<feature type="region of interest" description="Disordered" evidence="6">
    <location>
        <begin position="120"/>
        <end position="155"/>
    </location>
</feature>
<evidence type="ECO:0000313" key="9">
    <source>
        <dbReference type="EMBL" id="ORY33544.1"/>
    </source>
</evidence>
<comment type="caution">
    <text evidence="9">The sequence shown here is derived from an EMBL/GenBank/DDBJ whole genome shotgun (WGS) entry which is preliminary data.</text>
</comment>
<feature type="compositionally biased region" description="Polar residues" evidence="6">
    <location>
        <begin position="137"/>
        <end position="155"/>
    </location>
</feature>
<organism evidence="9 10">
    <name type="scientific">Rhizoclosmatium globosum</name>
    <dbReference type="NCBI Taxonomy" id="329046"/>
    <lineage>
        <taxon>Eukaryota</taxon>
        <taxon>Fungi</taxon>
        <taxon>Fungi incertae sedis</taxon>
        <taxon>Chytridiomycota</taxon>
        <taxon>Chytridiomycota incertae sedis</taxon>
        <taxon>Chytridiomycetes</taxon>
        <taxon>Chytridiales</taxon>
        <taxon>Chytriomycetaceae</taxon>
        <taxon>Rhizoclosmatium</taxon>
    </lineage>
</organism>
<feature type="transmembrane region" description="Helical" evidence="7">
    <location>
        <begin position="48"/>
        <end position="67"/>
    </location>
</feature>
<dbReference type="OrthoDB" id="2110261at2759"/>
<dbReference type="Proteomes" id="UP000193642">
    <property type="component" value="Unassembled WGS sequence"/>
</dbReference>
<dbReference type="Pfam" id="PF09402">
    <property type="entry name" value="MSC"/>
    <property type="match status" value="1"/>
</dbReference>
<evidence type="ECO:0000256" key="3">
    <source>
        <dbReference type="ARBA" id="ARBA00022989"/>
    </source>
</evidence>
<accession>A0A1Y2BFF2</accession>
<keyword evidence="3 7" id="KW-1133">Transmembrane helix</keyword>
<keyword evidence="5" id="KW-0539">Nucleus</keyword>
<evidence type="ECO:0000256" key="7">
    <source>
        <dbReference type="SAM" id="Phobius"/>
    </source>
</evidence>
<evidence type="ECO:0000313" key="10">
    <source>
        <dbReference type="Proteomes" id="UP000193642"/>
    </source>
</evidence>
<evidence type="ECO:0000256" key="2">
    <source>
        <dbReference type="ARBA" id="ARBA00022692"/>
    </source>
</evidence>
<dbReference type="AlphaFoldDB" id="A0A1Y2BFF2"/>
<reference evidence="9 10" key="1">
    <citation type="submission" date="2016-07" db="EMBL/GenBank/DDBJ databases">
        <title>Pervasive Adenine N6-methylation of Active Genes in Fungi.</title>
        <authorList>
            <consortium name="DOE Joint Genome Institute"/>
            <person name="Mondo S.J."/>
            <person name="Dannebaum R.O."/>
            <person name="Kuo R.C."/>
            <person name="Labutti K."/>
            <person name="Haridas S."/>
            <person name="Kuo A."/>
            <person name="Salamov A."/>
            <person name="Ahrendt S.R."/>
            <person name="Lipzen A."/>
            <person name="Sullivan W."/>
            <person name="Andreopoulos W.B."/>
            <person name="Clum A."/>
            <person name="Lindquist E."/>
            <person name="Daum C."/>
            <person name="Ramamoorthy G.K."/>
            <person name="Gryganskyi A."/>
            <person name="Culley D."/>
            <person name="Magnuson J.K."/>
            <person name="James T.Y."/>
            <person name="O'Malley M.A."/>
            <person name="Stajich J.E."/>
            <person name="Spatafora J.W."/>
            <person name="Visel A."/>
            <person name="Grigoriev I.V."/>
        </authorList>
    </citation>
    <scope>NUCLEOTIDE SEQUENCE [LARGE SCALE GENOMIC DNA]</scope>
    <source>
        <strain evidence="9 10">JEL800</strain>
    </source>
</reference>
<keyword evidence="4 7" id="KW-0472">Membrane</keyword>
<keyword evidence="10" id="KW-1185">Reference proteome</keyword>
<gene>
    <name evidence="9" type="ORF">BCR33DRAFT_518456</name>
</gene>